<evidence type="ECO:0000313" key="12">
    <source>
        <dbReference type="EMBL" id="SFV73101.1"/>
    </source>
</evidence>
<dbReference type="PANTHER" id="PTHR43725:SF53">
    <property type="entry name" value="UDP-ARABINOSE 4-EPIMERASE 1"/>
    <property type="match status" value="1"/>
</dbReference>
<dbReference type="OrthoDB" id="9801785at2"/>
<dbReference type="CDD" id="cd05247">
    <property type="entry name" value="UDP_G4E_1_SDR_e"/>
    <property type="match status" value="1"/>
</dbReference>
<dbReference type="GO" id="GO:0033499">
    <property type="term" value="P:galactose catabolic process via UDP-galactose, Leloir pathway"/>
    <property type="evidence" value="ECO:0007669"/>
    <property type="project" value="TreeGrafter"/>
</dbReference>
<evidence type="ECO:0000256" key="8">
    <source>
        <dbReference type="ARBA" id="ARBA00023235"/>
    </source>
</evidence>
<evidence type="ECO:0000256" key="6">
    <source>
        <dbReference type="ARBA" id="ARBA00018569"/>
    </source>
</evidence>
<reference evidence="13" key="1">
    <citation type="submission" date="2016-10" db="EMBL/GenBank/DDBJ databases">
        <authorList>
            <person name="Wegmann U."/>
        </authorList>
    </citation>
    <scope>NUCLEOTIDE SEQUENCE [LARGE SCALE GENOMIC DNA]</scope>
</reference>
<dbReference type="PANTHER" id="PTHR43725">
    <property type="entry name" value="UDP-GLUCOSE 4-EPIMERASE"/>
    <property type="match status" value="1"/>
</dbReference>
<evidence type="ECO:0000256" key="10">
    <source>
        <dbReference type="RuleBase" id="RU366046"/>
    </source>
</evidence>
<dbReference type="NCBIfam" id="TIGR01179">
    <property type="entry name" value="galE"/>
    <property type="match status" value="1"/>
</dbReference>
<evidence type="ECO:0000256" key="2">
    <source>
        <dbReference type="ARBA" id="ARBA00001911"/>
    </source>
</evidence>
<dbReference type="EMBL" id="LT630450">
    <property type="protein sequence ID" value="SFV73101.1"/>
    <property type="molecule type" value="Genomic_DNA"/>
</dbReference>
<dbReference type="Pfam" id="PF01370">
    <property type="entry name" value="Epimerase"/>
    <property type="match status" value="1"/>
</dbReference>
<dbReference type="SUPFAM" id="SSF51735">
    <property type="entry name" value="NAD(P)-binding Rossmann-fold domains"/>
    <property type="match status" value="1"/>
</dbReference>
<accession>A0A1K1LEH7</accession>
<dbReference type="RefSeq" id="WP_072334414.1">
    <property type="nucleotide sequence ID" value="NZ_DBGALU010000062.1"/>
</dbReference>
<dbReference type="EC" id="5.1.3.2" evidence="5 10"/>
<evidence type="ECO:0000256" key="5">
    <source>
        <dbReference type="ARBA" id="ARBA00013189"/>
    </source>
</evidence>
<comment type="cofactor">
    <cofactor evidence="2 10">
        <name>NAD(+)</name>
        <dbReference type="ChEBI" id="CHEBI:57540"/>
    </cofactor>
</comment>
<dbReference type="Gene3D" id="3.90.25.10">
    <property type="entry name" value="UDP-galactose 4-epimerase, domain 1"/>
    <property type="match status" value="1"/>
</dbReference>
<dbReference type="KEGG" id="dpg:DESPIGER_1250"/>
<sequence length="330" mass="35552">MAILVCGGAGYIGSHAVHALAAAGQEVVVVDNLQTGHAAAVAGKAAFVRGDIRDAACLDGIFRRFRIDGVMHFAADSQVGESMVKPLKYFNNNVGGMQSLLEAMVRHGVGRIVFSSSAAVYGEPDSVPVSEDAPTRPTNPYGHSKLMMEAMMRWVSAAHGIRYVSLRYFNVAGALADGSIGEDHSPESHLIPLVLQVPLGRRPHITIFGDDYATPDGTCIRDYIAVTDLVDAHVKALDHLQRGGDDLICNLGNGQGFSVRQIVDCARKVTGHAIPVVMGQRRAGDPARLVASARKAQQVLGWQPRLGVEAIIESAWRWHREHPHGYGERQ</sequence>
<comment type="catalytic activity">
    <reaction evidence="1 10">
        <text>UDP-alpha-D-glucose = UDP-alpha-D-galactose</text>
        <dbReference type="Rhea" id="RHEA:22168"/>
        <dbReference type="ChEBI" id="CHEBI:58885"/>
        <dbReference type="ChEBI" id="CHEBI:66914"/>
        <dbReference type="EC" id="5.1.3.2"/>
    </reaction>
</comment>
<evidence type="ECO:0000256" key="4">
    <source>
        <dbReference type="ARBA" id="ARBA00007637"/>
    </source>
</evidence>
<dbReference type="InterPro" id="IPR036291">
    <property type="entry name" value="NAD(P)-bd_dom_sf"/>
</dbReference>
<keyword evidence="8 10" id="KW-0413">Isomerase</keyword>
<dbReference type="Proteomes" id="UP000186323">
    <property type="component" value="Chromosome I"/>
</dbReference>
<evidence type="ECO:0000256" key="9">
    <source>
        <dbReference type="ARBA" id="ARBA00023277"/>
    </source>
</evidence>
<keyword evidence="9 10" id="KW-0119">Carbohydrate metabolism</keyword>
<dbReference type="InterPro" id="IPR001509">
    <property type="entry name" value="Epimerase_deHydtase"/>
</dbReference>
<proteinExistence type="inferred from homology"/>
<gene>
    <name evidence="12" type="ORF">DESPIGER_1250</name>
</gene>
<evidence type="ECO:0000256" key="1">
    <source>
        <dbReference type="ARBA" id="ARBA00000083"/>
    </source>
</evidence>
<feature type="domain" description="NAD-dependent epimerase/dehydratase" evidence="11">
    <location>
        <begin position="3"/>
        <end position="252"/>
    </location>
</feature>
<evidence type="ECO:0000259" key="11">
    <source>
        <dbReference type="Pfam" id="PF01370"/>
    </source>
</evidence>
<name>A0A1K1LEH7_9BACT</name>
<dbReference type="AlphaFoldDB" id="A0A1K1LEH7"/>
<evidence type="ECO:0000256" key="7">
    <source>
        <dbReference type="ARBA" id="ARBA00023027"/>
    </source>
</evidence>
<evidence type="ECO:0000313" key="13">
    <source>
        <dbReference type="Proteomes" id="UP000186323"/>
    </source>
</evidence>
<keyword evidence="13" id="KW-1185">Reference proteome</keyword>
<dbReference type="Gene3D" id="3.40.50.720">
    <property type="entry name" value="NAD(P)-binding Rossmann-like Domain"/>
    <property type="match status" value="1"/>
</dbReference>
<evidence type="ECO:0000256" key="3">
    <source>
        <dbReference type="ARBA" id="ARBA00004947"/>
    </source>
</evidence>
<comment type="similarity">
    <text evidence="4 10">Belongs to the NAD(P)-dependent epimerase/dehydratase family.</text>
</comment>
<dbReference type="UniPathway" id="UPA00214"/>
<protein>
    <recommendedName>
        <fullName evidence="6 10">UDP-glucose 4-epimerase</fullName>
        <ecNumber evidence="5 10">5.1.3.2</ecNumber>
    </recommendedName>
</protein>
<comment type="subunit">
    <text evidence="10">Homodimer.</text>
</comment>
<organism evidence="12 13">
    <name type="scientific">Desulfovibrio piger</name>
    <dbReference type="NCBI Taxonomy" id="901"/>
    <lineage>
        <taxon>Bacteria</taxon>
        <taxon>Pseudomonadati</taxon>
        <taxon>Thermodesulfobacteriota</taxon>
        <taxon>Desulfovibrionia</taxon>
        <taxon>Desulfovibrionales</taxon>
        <taxon>Desulfovibrionaceae</taxon>
        <taxon>Desulfovibrio</taxon>
    </lineage>
</organism>
<dbReference type="InterPro" id="IPR005886">
    <property type="entry name" value="UDP_G4E"/>
</dbReference>
<keyword evidence="7 10" id="KW-0520">NAD</keyword>
<comment type="pathway">
    <text evidence="3 10">Carbohydrate metabolism; galactose metabolism.</text>
</comment>
<dbReference type="GO" id="GO:0003978">
    <property type="term" value="F:UDP-glucose 4-epimerase activity"/>
    <property type="evidence" value="ECO:0007669"/>
    <property type="project" value="UniProtKB-UniRule"/>
</dbReference>